<dbReference type="EMBL" id="JTCM02000068">
    <property type="protein sequence ID" value="NEU75405.1"/>
    <property type="molecule type" value="Genomic_DNA"/>
</dbReference>
<protein>
    <submittedName>
        <fullName evidence="1">Uncharacterized protein</fullName>
    </submittedName>
</protein>
<evidence type="ECO:0000313" key="1">
    <source>
        <dbReference type="EMBL" id="NEU75405.1"/>
    </source>
</evidence>
<reference evidence="1 2" key="1">
    <citation type="journal article" date="2015" name="Genome Announc.">
        <title>Draft Genome Sequence of Cyanobacterium Hassallia byssoidea Strain VB512170, Isolated from Monuments in India.</title>
        <authorList>
            <person name="Singh D."/>
            <person name="Chandrababunaidu M.M."/>
            <person name="Panda A."/>
            <person name="Sen D."/>
            <person name="Bhattacharyya S."/>
            <person name="Adhikary S.P."/>
            <person name="Tripathy S."/>
        </authorList>
    </citation>
    <scope>NUCLEOTIDE SEQUENCE [LARGE SCALE GENOMIC DNA]</scope>
    <source>
        <strain evidence="1 2">VB512170</strain>
    </source>
</reference>
<dbReference type="RefSeq" id="WP_039748367.1">
    <property type="nucleotide sequence ID" value="NZ_JTCM02000068.1"/>
</dbReference>
<dbReference type="Proteomes" id="UP000031549">
    <property type="component" value="Unassembled WGS sequence"/>
</dbReference>
<accession>A0A846HDL0</accession>
<evidence type="ECO:0000313" key="2">
    <source>
        <dbReference type="Proteomes" id="UP000031549"/>
    </source>
</evidence>
<comment type="caution">
    <text evidence="1">The sequence shown here is derived from an EMBL/GenBank/DDBJ whole genome shotgun (WGS) entry which is preliminary data.</text>
</comment>
<gene>
    <name evidence="1" type="ORF">PI95_023315</name>
</gene>
<dbReference type="AlphaFoldDB" id="A0A846HDL0"/>
<sequence>MSVKKVATVVVKEFINPAECLQQMVSTYTEYKIIAEQEQTKRREIEAWEKEAMPTATRSGNAKINTQRDLLMAYLDRSFDERAENFRALFNVVDSAIASNNNQQLALTLNSITEIAKSSPFKELANLTSVRAALDDPDHEWTF</sequence>
<name>A0A846HDL0_9CYAN</name>
<organism evidence="1 2">
    <name type="scientific">Hassallia byssoidea VB512170</name>
    <dbReference type="NCBI Taxonomy" id="1304833"/>
    <lineage>
        <taxon>Bacteria</taxon>
        <taxon>Bacillati</taxon>
        <taxon>Cyanobacteriota</taxon>
        <taxon>Cyanophyceae</taxon>
        <taxon>Nostocales</taxon>
        <taxon>Tolypothrichaceae</taxon>
        <taxon>Hassallia</taxon>
    </lineage>
</organism>
<keyword evidence="2" id="KW-1185">Reference proteome</keyword>
<proteinExistence type="predicted"/>